<accession>A0ABT1H150</accession>
<evidence type="ECO:0000313" key="2">
    <source>
        <dbReference type="EMBL" id="MCP2160497.1"/>
    </source>
</evidence>
<keyword evidence="3" id="KW-1185">Reference proteome</keyword>
<dbReference type="InterPro" id="IPR016181">
    <property type="entry name" value="Acyl_CoA_acyltransferase"/>
</dbReference>
<proteinExistence type="predicted"/>
<dbReference type="PROSITE" id="PS51186">
    <property type="entry name" value="GNAT"/>
    <property type="match status" value="1"/>
</dbReference>
<dbReference type="Pfam" id="PF13420">
    <property type="entry name" value="Acetyltransf_4"/>
    <property type="match status" value="1"/>
</dbReference>
<dbReference type="SUPFAM" id="SSF55729">
    <property type="entry name" value="Acyl-CoA N-acyltransferases (Nat)"/>
    <property type="match status" value="1"/>
</dbReference>
<comment type="caution">
    <text evidence="2">The sequence shown here is derived from an EMBL/GenBank/DDBJ whole genome shotgun (WGS) entry which is preliminary data.</text>
</comment>
<dbReference type="PANTHER" id="PTHR43072">
    <property type="entry name" value="N-ACETYLTRANSFERASE"/>
    <property type="match status" value="1"/>
</dbReference>
<organism evidence="2 3">
    <name type="scientific">Williamsia serinedens</name>
    <dbReference type="NCBI Taxonomy" id="391736"/>
    <lineage>
        <taxon>Bacteria</taxon>
        <taxon>Bacillati</taxon>
        <taxon>Actinomycetota</taxon>
        <taxon>Actinomycetes</taxon>
        <taxon>Mycobacteriales</taxon>
        <taxon>Nocardiaceae</taxon>
        <taxon>Williamsia</taxon>
    </lineage>
</organism>
<gene>
    <name evidence="2" type="ORF">LX12_001684</name>
</gene>
<dbReference type="RefSeq" id="WP_253654087.1">
    <property type="nucleotide sequence ID" value="NZ_BAAAOE010000003.1"/>
</dbReference>
<feature type="domain" description="N-acetyltransferase" evidence="1">
    <location>
        <begin position="3"/>
        <end position="169"/>
    </location>
</feature>
<sequence length="171" mass="19304">MSLDIRPAVESDLDQIAEIYSHYVAQTVITFDYTAPAVEEWRARLASITGRGRPFLVAVDTDDPDRVLGYAYLGDFRTKTAYDWTTEDSIYLRPDATGRGLGSALLRALLADLDPESVRRVVAVISVIESDASIRLHERFGFERTGTLRRIGWKFDRWIDCAVLQYEVPGT</sequence>
<dbReference type="Gene3D" id="3.40.630.30">
    <property type="match status" value="1"/>
</dbReference>
<protein>
    <submittedName>
        <fullName evidence="2">Phosphinothricin acetyltransferase</fullName>
    </submittedName>
</protein>
<name>A0ABT1H150_9NOCA</name>
<evidence type="ECO:0000313" key="3">
    <source>
        <dbReference type="Proteomes" id="UP001205740"/>
    </source>
</evidence>
<dbReference type="EMBL" id="JAMTCG010000003">
    <property type="protein sequence ID" value="MCP2160497.1"/>
    <property type="molecule type" value="Genomic_DNA"/>
</dbReference>
<dbReference type="PANTHER" id="PTHR43072:SF8">
    <property type="entry name" value="ACYLTRANSFERASE FABY-RELATED"/>
    <property type="match status" value="1"/>
</dbReference>
<reference evidence="2 3" key="1">
    <citation type="submission" date="2022-06" db="EMBL/GenBank/DDBJ databases">
        <title>Genomic Encyclopedia of Archaeal and Bacterial Type Strains, Phase II (KMG-II): from individual species to whole genera.</title>
        <authorList>
            <person name="Goeker M."/>
        </authorList>
    </citation>
    <scope>NUCLEOTIDE SEQUENCE [LARGE SCALE GENOMIC DNA]</scope>
    <source>
        <strain evidence="2 3">DSM 45037</strain>
    </source>
</reference>
<dbReference type="InterPro" id="IPR000182">
    <property type="entry name" value="GNAT_dom"/>
</dbReference>
<evidence type="ECO:0000259" key="1">
    <source>
        <dbReference type="PROSITE" id="PS51186"/>
    </source>
</evidence>
<dbReference type="Proteomes" id="UP001205740">
    <property type="component" value="Unassembled WGS sequence"/>
</dbReference>